<dbReference type="GeneID" id="63809325"/>
<reference evidence="2 3" key="1">
    <citation type="journal article" date="2018" name="Proc. Natl. Acad. Sci. U.S.A.">
        <title>Linking secondary metabolites to gene clusters through genome sequencing of six diverse Aspergillus species.</title>
        <authorList>
            <person name="Kaerboelling I."/>
            <person name="Vesth T.C."/>
            <person name="Frisvad J.C."/>
            <person name="Nybo J.L."/>
            <person name="Theobald S."/>
            <person name="Kuo A."/>
            <person name="Bowyer P."/>
            <person name="Matsuda Y."/>
            <person name="Mondo S."/>
            <person name="Lyhne E.K."/>
            <person name="Kogle M.E."/>
            <person name="Clum A."/>
            <person name="Lipzen A."/>
            <person name="Salamov A."/>
            <person name="Ngan C.Y."/>
            <person name="Daum C."/>
            <person name="Chiniquy J."/>
            <person name="Barry K."/>
            <person name="LaButti K."/>
            <person name="Haridas S."/>
            <person name="Simmons B.A."/>
            <person name="Magnuson J.K."/>
            <person name="Mortensen U.H."/>
            <person name="Larsen T.O."/>
            <person name="Grigoriev I.V."/>
            <person name="Baker S.E."/>
            <person name="Andersen M.R."/>
        </authorList>
    </citation>
    <scope>NUCLEOTIDE SEQUENCE [LARGE SCALE GENOMIC DNA]</scope>
    <source>
        <strain evidence="2 3">IBT 24754</strain>
    </source>
</reference>
<dbReference type="RefSeq" id="XP_040754272.1">
    <property type="nucleotide sequence ID" value="XM_040892443.1"/>
</dbReference>
<keyword evidence="1" id="KW-1133">Transmembrane helix</keyword>
<feature type="transmembrane region" description="Helical" evidence="1">
    <location>
        <begin position="23"/>
        <end position="40"/>
    </location>
</feature>
<evidence type="ECO:0000313" key="2">
    <source>
        <dbReference type="EMBL" id="PTU22880.1"/>
    </source>
</evidence>
<comment type="caution">
    <text evidence="2">The sequence shown here is derived from an EMBL/GenBank/DDBJ whole genome shotgun (WGS) entry which is preliminary data.</text>
</comment>
<accession>A0A2T5M2V4</accession>
<evidence type="ECO:0000256" key="1">
    <source>
        <dbReference type="SAM" id="Phobius"/>
    </source>
</evidence>
<keyword evidence="1" id="KW-0472">Membrane</keyword>
<protein>
    <submittedName>
        <fullName evidence="2">Uncharacterized protein</fullName>
    </submittedName>
</protein>
<name>A0A2T5M2V4_9EURO</name>
<sequence>MGEVLGSIPSCSTSFCIPPLRRVCFFGFIIASCCVGGVATSSVHTLVGYSVHVIFLFGCLLGLANNQRATTIQIWLFGLILGIVYDMMYMLHIDIDITGGAFHNRILITLVLVC</sequence>
<feature type="transmembrane region" description="Helical" evidence="1">
    <location>
        <begin position="72"/>
        <end position="91"/>
    </location>
</feature>
<proteinExistence type="predicted"/>
<dbReference type="Proteomes" id="UP000244073">
    <property type="component" value="Unassembled WGS sequence"/>
</dbReference>
<organism evidence="2 3">
    <name type="scientific">Aspergillus ochraceoroseus IBT 24754</name>
    <dbReference type="NCBI Taxonomy" id="1392256"/>
    <lineage>
        <taxon>Eukaryota</taxon>
        <taxon>Fungi</taxon>
        <taxon>Dikarya</taxon>
        <taxon>Ascomycota</taxon>
        <taxon>Pezizomycotina</taxon>
        <taxon>Eurotiomycetes</taxon>
        <taxon>Eurotiomycetidae</taxon>
        <taxon>Eurotiales</taxon>
        <taxon>Aspergillaceae</taxon>
        <taxon>Aspergillus</taxon>
        <taxon>Aspergillus subgen. Nidulantes</taxon>
    </lineage>
</organism>
<feature type="transmembrane region" description="Helical" evidence="1">
    <location>
        <begin position="46"/>
        <end position="65"/>
    </location>
</feature>
<keyword evidence="1" id="KW-0812">Transmembrane</keyword>
<gene>
    <name evidence="2" type="ORF">P175DRAFT_0149011</name>
</gene>
<evidence type="ECO:0000313" key="3">
    <source>
        <dbReference type="Proteomes" id="UP000244073"/>
    </source>
</evidence>
<dbReference type="AlphaFoldDB" id="A0A2T5M2V4"/>
<dbReference type="VEuPathDB" id="FungiDB:P175DRAFT_0149011"/>
<dbReference type="EMBL" id="MSFN02000002">
    <property type="protein sequence ID" value="PTU22880.1"/>
    <property type="molecule type" value="Genomic_DNA"/>
</dbReference>